<evidence type="ECO:0000313" key="3">
    <source>
        <dbReference type="EMBL" id="TQS45404.1"/>
    </source>
</evidence>
<accession>A0A545AVS0</accession>
<gene>
    <name evidence="3" type="ORF">FL583_10000</name>
</gene>
<evidence type="ECO:0000313" key="4">
    <source>
        <dbReference type="Proteomes" id="UP000317982"/>
    </source>
</evidence>
<dbReference type="Pfam" id="PF04149">
    <property type="entry name" value="DUF397"/>
    <property type="match status" value="1"/>
</dbReference>
<feature type="domain" description="DUF397" evidence="2">
    <location>
        <begin position="46"/>
        <end position="95"/>
    </location>
</feature>
<dbReference type="InParanoid" id="A0A545AVS0"/>
<reference evidence="3 4" key="1">
    <citation type="submission" date="2019-07" db="EMBL/GenBank/DDBJ databases">
        <title>Cryptosporangium phraense sp. nov., isolated from plant litter.</title>
        <authorList>
            <person name="Suriyachadkun C."/>
        </authorList>
    </citation>
    <scope>NUCLEOTIDE SEQUENCE [LARGE SCALE GENOMIC DNA]</scope>
    <source>
        <strain evidence="3 4">A-T 5661</strain>
    </source>
</reference>
<comment type="caution">
    <text evidence="3">The sequence shown here is derived from an EMBL/GenBank/DDBJ whole genome shotgun (WGS) entry which is preliminary data.</text>
</comment>
<sequence>MRARAGSMRPSHASRTESANLGPVSLPRKPTVHDLRIDADAQEWQRSGSGRGSIEVAFVDALDEKWVLMRVSGDPDSRVLVYDKFEWECFVDGVRKGEFDDAV</sequence>
<dbReference type="AlphaFoldDB" id="A0A545AVS0"/>
<name>A0A545AVS0_9ACTN</name>
<dbReference type="InterPro" id="IPR007278">
    <property type="entry name" value="DUF397"/>
</dbReference>
<evidence type="ECO:0000256" key="1">
    <source>
        <dbReference type="SAM" id="MobiDB-lite"/>
    </source>
</evidence>
<proteinExistence type="predicted"/>
<organism evidence="3 4">
    <name type="scientific">Cryptosporangium phraense</name>
    <dbReference type="NCBI Taxonomy" id="2593070"/>
    <lineage>
        <taxon>Bacteria</taxon>
        <taxon>Bacillati</taxon>
        <taxon>Actinomycetota</taxon>
        <taxon>Actinomycetes</taxon>
        <taxon>Cryptosporangiales</taxon>
        <taxon>Cryptosporangiaceae</taxon>
        <taxon>Cryptosporangium</taxon>
    </lineage>
</organism>
<keyword evidence="4" id="KW-1185">Reference proteome</keyword>
<feature type="region of interest" description="Disordered" evidence="1">
    <location>
        <begin position="1"/>
        <end position="29"/>
    </location>
</feature>
<dbReference type="Proteomes" id="UP000317982">
    <property type="component" value="Unassembled WGS sequence"/>
</dbReference>
<dbReference type="OrthoDB" id="3296416at2"/>
<dbReference type="EMBL" id="VIRS01000005">
    <property type="protein sequence ID" value="TQS45404.1"/>
    <property type="molecule type" value="Genomic_DNA"/>
</dbReference>
<evidence type="ECO:0000259" key="2">
    <source>
        <dbReference type="Pfam" id="PF04149"/>
    </source>
</evidence>
<protein>
    <submittedName>
        <fullName evidence="3">DUF397 domain-containing protein</fullName>
    </submittedName>
</protein>